<evidence type="ECO:0000256" key="5">
    <source>
        <dbReference type="ARBA" id="ARBA00023242"/>
    </source>
</evidence>
<evidence type="ECO:0000256" key="2">
    <source>
        <dbReference type="ARBA" id="ARBA00011022"/>
    </source>
</evidence>
<evidence type="ECO:0000256" key="3">
    <source>
        <dbReference type="ARBA" id="ARBA00011523"/>
    </source>
</evidence>
<evidence type="ECO:0000313" key="8">
    <source>
        <dbReference type="Proteomes" id="UP000268321"/>
    </source>
</evidence>
<dbReference type="GO" id="GO:0030686">
    <property type="term" value="C:90S preribosome"/>
    <property type="evidence" value="ECO:0007669"/>
    <property type="project" value="InterPro"/>
</dbReference>
<name>A0A4P9Z895_9ASCO</name>
<reference evidence="8" key="1">
    <citation type="journal article" date="2018" name="Nat. Microbiol.">
        <title>Leveraging single-cell genomics to expand the fungal tree of life.</title>
        <authorList>
            <person name="Ahrendt S.R."/>
            <person name="Quandt C.A."/>
            <person name="Ciobanu D."/>
            <person name="Clum A."/>
            <person name="Salamov A."/>
            <person name="Andreopoulos B."/>
            <person name="Cheng J.F."/>
            <person name="Woyke T."/>
            <person name="Pelin A."/>
            <person name="Henrissat B."/>
            <person name="Reynolds N.K."/>
            <person name="Benny G.L."/>
            <person name="Smith M.E."/>
            <person name="James T.Y."/>
            <person name="Grigoriev I.V."/>
        </authorList>
    </citation>
    <scope>NUCLEOTIDE SEQUENCE [LARGE SCALE GENOMIC DNA]</scope>
    <source>
        <strain evidence="8">Baker2002</strain>
    </source>
</reference>
<dbReference type="EMBL" id="ML004542">
    <property type="protein sequence ID" value="RKP28895.1"/>
    <property type="molecule type" value="Genomic_DNA"/>
</dbReference>
<dbReference type="Pfam" id="PF15341">
    <property type="entry name" value="SLX9"/>
    <property type="match status" value="1"/>
</dbReference>
<dbReference type="GO" id="GO:0005730">
    <property type="term" value="C:nucleolus"/>
    <property type="evidence" value="ECO:0007669"/>
    <property type="project" value="UniProtKB-SubCell"/>
</dbReference>
<dbReference type="GO" id="GO:0000462">
    <property type="term" value="P:maturation of SSU-rRNA from tricistronic rRNA transcript (SSU-rRNA, 5.8S rRNA, LSU-rRNA)"/>
    <property type="evidence" value="ECO:0007669"/>
    <property type="project" value="InterPro"/>
</dbReference>
<evidence type="ECO:0000256" key="4">
    <source>
        <dbReference type="ARBA" id="ARBA00021321"/>
    </source>
</evidence>
<evidence type="ECO:0000256" key="1">
    <source>
        <dbReference type="ARBA" id="ARBA00004604"/>
    </source>
</evidence>
<evidence type="ECO:0000313" key="7">
    <source>
        <dbReference type="EMBL" id="RKP28895.1"/>
    </source>
</evidence>
<accession>A0A4P9Z895</accession>
<keyword evidence="5" id="KW-0539">Nucleus</keyword>
<sequence length="95" mass="10949">KERKEQLKPKIKDLLTSLPQETINLVTTAPRSRDNYIEASKPERPDFNPFKITGRLKLIHMERARFTQVLNNEQFRKSPFAALKLAIGQNLDSSA</sequence>
<dbReference type="InterPro" id="IPR028160">
    <property type="entry name" value="Slx9-like"/>
</dbReference>
<feature type="non-terminal residue" evidence="7">
    <location>
        <position position="1"/>
    </location>
</feature>
<gene>
    <name evidence="7" type="ORF">METBISCDRAFT_19953</name>
</gene>
<protein>
    <recommendedName>
        <fullName evidence="4">Ribosome biogenesis protein SLX9</fullName>
    </recommendedName>
</protein>
<dbReference type="GO" id="GO:0030688">
    <property type="term" value="C:preribosome, small subunit precursor"/>
    <property type="evidence" value="ECO:0007669"/>
    <property type="project" value="InterPro"/>
</dbReference>
<comment type="subunit">
    <text evidence="3">Interacts with the 35S, 23S and 20S pre-rRNAs and with the U3 snoRNA.</text>
</comment>
<comment type="function">
    <text evidence="6">Involved in ribosome biogenesis. Required for normal pre-rRNA processing in internal transcribed spacer 1 (ITS1). May be involved in the movements of the replication forks.</text>
</comment>
<dbReference type="OrthoDB" id="4068648at2759"/>
<dbReference type="AlphaFoldDB" id="A0A4P9Z895"/>
<comment type="similarity">
    <text evidence="2">Belongs to the SLX9 family.</text>
</comment>
<proteinExistence type="inferred from homology"/>
<keyword evidence="8" id="KW-1185">Reference proteome</keyword>
<organism evidence="7 8">
    <name type="scientific">Metschnikowia bicuspidata</name>
    <dbReference type="NCBI Taxonomy" id="27322"/>
    <lineage>
        <taxon>Eukaryota</taxon>
        <taxon>Fungi</taxon>
        <taxon>Dikarya</taxon>
        <taxon>Ascomycota</taxon>
        <taxon>Saccharomycotina</taxon>
        <taxon>Pichiomycetes</taxon>
        <taxon>Metschnikowiaceae</taxon>
        <taxon>Metschnikowia</taxon>
    </lineage>
</organism>
<comment type="subcellular location">
    <subcellularLocation>
        <location evidence="1">Nucleus</location>
        <location evidence="1">Nucleolus</location>
    </subcellularLocation>
</comment>
<evidence type="ECO:0000256" key="6">
    <source>
        <dbReference type="ARBA" id="ARBA00025083"/>
    </source>
</evidence>
<dbReference type="Proteomes" id="UP000268321">
    <property type="component" value="Unassembled WGS sequence"/>
</dbReference>